<dbReference type="InterPro" id="IPR025724">
    <property type="entry name" value="GAG-pre-integrase_dom"/>
</dbReference>
<dbReference type="InterPro" id="IPR039537">
    <property type="entry name" value="Retrotran_Ty1/copia-like"/>
</dbReference>
<dbReference type="InterPro" id="IPR057670">
    <property type="entry name" value="SH3_retrovirus"/>
</dbReference>
<evidence type="ECO:0000259" key="6">
    <source>
        <dbReference type="PROSITE" id="PS50994"/>
    </source>
</evidence>
<dbReference type="PANTHER" id="PTHR42648:SF31">
    <property type="entry name" value="RNA-DIRECTED DNA POLYMERASE"/>
    <property type="match status" value="1"/>
</dbReference>
<dbReference type="GO" id="GO:0003676">
    <property type="term" value="F:nucleic acid binding"/>
    <property type="evidence" value="ECO:0007669"/>
    <property type="project" value="InterPro"/>
</dbReference>
<keyword evidence="1" id="KW-0645">Protease</keyword>
<feature type="compositionally biased region" description="Low complexity" evidence="5">
    <location>
        <begin position="842"/>
        <end position="856"/>
    </location>
</feature>
<dbReference type="Pfam" id="PF14244">
    <property type="entry name" value="Retrotran_gag_3"/>
    <property type="match status" value="1"/>
</dbReference>
<dbReference type="InterPro" id="IPR012337">
    <property type="entry name" value="RNaseH-like_sf"/>
</dbReference>
<keyword evidence="3" id="KW-0064">Aspartyl protease</keyword>
<keyword evidence="4" id="KW-0378">Hydrolase</keyword>
<organism evidence="7">
    <name type="scientific">Sesamum latifolium</name>
    <dbReference type="NCBI Taxonomy" id="2727402"/>
    <lineage>
        <taxon>Eukaryota</taxon>
        <taxon>Viridiplantae</taxon>
        <taxon>Streptophyta</taxon>
        <taxon>Embryophyta</taxon>
        <taxon>Tracheophyta</taxon>
        <taxon>Spermatophyta</taxon>
        <taxon>Magnoliopsida</taxon>
        <taxon>eudicotyledons</taxon>
        <taxon>Gunneridae</taxon>
        <taxon>Pentapetalae</taxon>
        <taxon>asterids</taxon>
        <taxon>lamiids</taxon>
        <taxon>Lamiales</taxon>
        <taxon>Pedaliaceae</taxon>
        <taxon>Sesamum</taxon>
    </lineage>
</organism>
<evidence type="ECO:0000256" key="4">
    <source>
        <dbReference type="ARBA" id="ARBA00022801"/>
    </source>
</evidence>
<comment type="caution">
    <text evidence="7">The sequence shown here is derived from an EMBL/GenBank/DDBJ whole genome shotgun (WGS) entry which is preliminary data.</text>
</comment>
<dbReference type="InterPro" id="IPR036397">
    <property type="entry name" value="RNaseH_sf"/>
</dbReference>
<dbReference type="Pfam" id="PF13976">
    <property type="entry name" value="gag_pre-integrs"/>
    <property type="match status" value="1"/>
</dbReference>
<dbReference type="EMBL" id="JACGWN010000015">
    <property type="protein sequence ID" value="KAL0401838.1"/>
    <property type="molecule type" value="Genomic_DNA"/>
</dbReference>
<keyword evidence="2" id="KW-0479">Metal-binding</keyword>
<dbReference type="InterPro" id="IPR043502">
    <property type="entry name" value="DNA/RNA_pol_sf"/>
</dbReference>
<protein>
    <submittedName>
        <fullName evidence="7">Retrovirus-related Pol polyprotein from transposon RE1</fullName>
    </submittedName>
</protein>
<proteinExistence type="predicted"/>
<dbReference type="Pfam" id="PF25597">
    <property type="entry name" value="SH3_retrovirus"/>
    <property type="match status" value="1"/>
</dbReference>
<dbReference type="Pfam" id="PF00665">
    <property type="entry name" value="rve"/>
    <property type="match status" value="1"/>
</dbReference>
<name>A0AAW2TCI9_9LAMI</name>
<dbReference type="AlphaFoldDB" id="A0AAW2TCI9"/>
<evidence type="ECO:0000256" key="5">
    <source>
        <dbReference type="SAM" id="MobiDB-lite"/>
    </source>
</evidence>
<dbReference type="PROSITE" id="PS50994">
    <property type="entry name" value="INTEGRASE"/>
    <property type="match status" value="1"/>
</dbReference>
<dbReference type="SUPFAM" id="SSF56672">
    <property type="entry name" value="DNA/RNA polymerases"/>
    <property type="match status" value="1"/>
</dbReference>
<dbReference type="InterPro" id="IPR029472">
    <property type="entry name" value="Copia-like_N"/>
</dbReference>
<evidence type="ECO:0000313" key="7">
    <source>
        <dbReference type="EMBL" id="KAL0401838.1"/>
    </source>
</evidence>
<dbReference type="Pfam" id="PF22936">
    <property type="entry name" value="Pol_BBD"/>
    <property type="match status" value="1"/>
</dbReference>
<dbReference type="GO" id="GO:0015074">
    <property type="term" value="P:DNA integration"/>
    <property type="evidence" value="ECO:0007669"/>
    <property type="project" value="InterPro"/>
</dbReference>
<evidence type="ECO:0000256" key="3">
    <source>
        <dbReference type="ARBA" id="ARBA00022750"/>
    </source>
</evidence>
<dbReference type="GO" id="GO:0004190">
    <property type="term" value="F:aspartic-type endopeptidase activity"/>
    <property type="evidence" value="ECO:0007669"/>
    <property type="project" value="UniProtKB-KW"/>
</dbReference>
<accession>A0AAW2TCI9</accession>
<evidence type="ECO:0000256" key="2">
    <source>
        <dbReference type="ARBA" id="ARBA00022723"/>
    </source>
</evidence>
<dbReference type="InterPro" id="IPR001584">
    <property type="entry name" value="Integrase_cat-core"/>
</dbReference>
<reference evidence="7" key="2">
    <citation type="journal article" date="2024" name="Plant">
        <title>Genomic evolution and insights into agronomic trait innovations of Sesamum species.</title>
        <authorList>
            <person name="Miao H."/>
            <person name="Wang L."/>
            <person name="Qu L."/>
            <person name="Liu H."/>
            <person name="Sun Y."/>
            <person name="Le M."/>
            <person name="Wang Q."/>
            <person name="Wei S."/>
            <person name="Zheng Y."/>
            <person name="Lin W."/>
            <person name="Duan Y."/>
            <person name="Cao H."/>
            <person name="Xiong S."/>
            <person name="Wang X."/>
            <person name="Wei L."/>
            <person name="Li C."/>
            <person name="Ma Q."/>
            <person name="Ju M."/>
            <person name="Zhao R."/>
            <person name="Li G."/>
            <person name="Mu C."/>
            <person name="Tian Q."/>
            <person name="Mei H."/>
            <person name="Zhang T."/>
            <person name="Gao T."/>
            <person name="Zhang H."/>
        </authorList>
    </citation>
    <scope>NUCLEOTIDE SEQUENCE</scope>
    <source>
        <strain evidence="7">KEN1</strain>
    </source>
</reference>
<sequence length="1179" mass="132616">MTEFSTAIPAAQATDSAEDQYEQAVLYLHPSDNSSFVLASSPLTGSNFLAWSRAVYVSLGCKMKLGFIDDTFPRSTTGSAKFEQWQRADPMVTSWLWNSISKEIVEAFMYASSSRELWLEIQSRYERSNGPMVYQIQREISSISQEVLSRTTYLTEVKKLWNQLTCLAPSPKCTCGYCVCGVNKAISDRDASTQLMQFLMGLHESFDKEKSQVLMMDPLPDIEKAFSMIFSVEQQRSVQVNLADTSSNAAYQLTLNDNRREAGHLKDSCFQLHGVPDWYKNLSDKKKKAVGNNNFAGTVGDRGVGTVINPGVSGNNKADVTDLVTELVRMVQNRTMPSDPISNFANYVQSDAEFAGNTSSSSANVFSDWIIDTGATNHICAHLSLFHSYSKPTHPRFIHLPDGSKKEVIYTGVVKLSDKLILNFVSYIPDFSVNLLSVSQLCRNTTYIFSFTQSSWILQDQVTKEIMAVGSLHRKLYVLKSCDLKHSDNSIVSLTDVSCSTSVHCNDSLWHKRLGHASMHAIKHIFDCNIYDNSLDMVCDVCPKAKQSRVPFPLSESHSEIAFELIHLDVWGPYKTATSSGCNYILTILDDYTRSLWTYYSKHKSQVPSILLTFSNMVGTQFGAKIKTLRSDNGLEFINKDCQSLCHSLGIIHQTSCVYTPQQNGRVERKHRHLLNVARAILFQASLPIRFWGDSILTATFLINRTPTKTLNWISPFQALYGSPPSYAHLRTFGCLCFGTNLDPHKTKFHKRAHMCLFLGYATNQKAYKLYDLDEHTYFTSRDVVFHEDIFPYKLASPSDSTSCPLPIVVEDYNDTYSDHLMLEPSIQSSPIAVSENHTDTPHTVTPHSVTPDTSPLVLPRRGSQHPEWKTTMDAEIQALETNRTWKLTPLPAGKKTIGCKWVYKTKPRADGSVERHKARLVAKGYNQVEGIDYTDSFSLVAKAVTVRLFLTLAAAKGWVLQQLDINNAFLHGYLDEDIYMIPPDGYPVKPGLVCKLERSLYGLKQASRQWNVELTVKLQEFGFVQSVHDHCLFILHTTRGLLALLVYVDDILLTGPSMDDLQSVKSYLHDPFTIKDIGDARYFLGLEIARSSNGIYLAQTKYNPDSYRRLVGRLLYLGFTRPDLSHSVQQLSQFLNRLCEAHWTAALHVVRYLKGCPSKGLFLPATSSLVLKGYCDAD</sequence>
<dbReference type="Gene3D" id="3.30.420.10">
    <property type="entry name" value="Ribonuclease H-like superfamily/Ribonuclease H"/>
    <property type="match status" value="1"/>
</dbReference>
<feature type="region of interest" description="Disordered" evidence="5">
    <location>
        <begin position="836"/>
        <end position="865"/>
    </location>
</feature>
<feature type="domain" description="Integrase catalytic" evidence="6">
    <location>
        <begin position="549"/>
        <end position="724"/>
    </location>
</feature>
<dbReference type="GO" id="GO:0046872">
    <property type="term" value="F:metal ion binding"/>
    <property type="evidence" value="ECO:0007669"/>
    <property type="project" value="UniProtKB-KW"/>
</dbReference>
<dbReference type="Pfam" id="PF07727">
    <property type="entry name" value="RVT_2"/>
    <property type="match status" value="1"/>
</dbReference>
<evidence type="ECO:0000256" key="1">
    <source>
        <dbReference type="ARBA" id="ARBA00022670"/>
    </source>
</evidence>
<dbReference type="InterPro" id="IPR054722">
    <property type="entry name" value="PolX-like_BBD"/>
</dbReference>
<dbReference type="PANTHER" id="PTHR42648">
    <property type="entry name" value="TRANSPOSASE, PUTATIVE-RELATED"/>
    <property type="match status" value="1"/>
</dbReference>
<reference evidence="7" key="1">
    <citation type="submission" date="2020-06" db="EMBL/GenBank/DDBJ databases">
        <authorList>
            <person name="Li T."/>
            <person name="Hu X."/>
            <person name="Zhang T."/>
            <person name="Song X."/>
            <person name="Zhang H."/>
            <person name="Dai N."/>
            <person name="Sheng W."/>
            <person name="Hou X."/>
            <person name="Wei L."/>
        </authorList>
    </citation>
    <scope>NUCLEOTIDE SEQUENCE</scope>
    <source>
        <strain evidence="7">KEN1</strain>
        <tissue evidence="7">Leaf</tissue>
    </source>
</reference>
<gene>
    <name evidence="7" type="ORF">Slati_4213700</name>
</gene>
<dbReference type="GO" id="GO:0006508">
    <property type="term" value="P:proteolysis"/>
    <property type="evidence" value="ECO:0007669"/>
    <property type="project" value="UniProtKB-KW"/>
</dbReference>
<dbReference type="InterPro" id="IPR013103">
    <property type="entry name" value="RVT_2"/>
</dbReference>
<dbReference type="SUPFAM" id="SSF53098">
    <property type="entry name" value="Ribonuclease H-like"/>
    <property type="match status" value="1"/>
</dbReference>